<evidence type="ECO:0000256" key="5">
    <source>
        <dbReference type="HAMAP-Rule" id="MF_01073"/>
    </source>
</evidence>
<comment type="subunit">
    <text evidence="5">Homodimer.</text>
</comment>
<dbReference type="InterPro" id="IPR035087">
    <property type="entry name" value="MatP_N"/>
</dbReference>
<dbReference type="GO" id="GO:0043565">
    <property type="term" value="F:sequence-specific DNA binding"/>
    <property type="evidence" value="ECO:0007669"/>
    <property type="project" value="UniProtKB-UniRule"/>
</dbReference>
<dbReference type="GO" id="GO:0051301">
    <property type="term" value="P:cell division"/>
    <property type="evidence" value="ECO:0007669"/>
    <property type="project" value="UniProtKB-UniRule"/>
</dbReference>
<dbReference type="InterPro" id="IPR038339">
    <property type="entry name" value="MatP_N_sf"/>
</dbReference>
<sequence length="158" mass="19260">MQLPRHSMKKMKYQKLENQEANWKWIYLIRKYREGENITRYEERSLQEAKAQELLESQNYPEKIEEWIKNHLSPALPIKLDQAIRARRKRFFNGEKQHTKKKSIDLEYAVWLRLSKYSRKMKMTLSETITYMIDERESKAQFENQMAAMKTSLKNLLK</sequence>
<dbReference type="InterPro" id="IPR013321">
    <property type="entry name" value="Arc_rbn_hlx_hlx"/>
</dbReference>
<dbReference type="GO" id="GO:0006355">
    <property type="term" value="P:regulation of DNA-templated transcription"/>
    <property type="evidence" value="ECO:0007669"/>
    <property type="project" value="InterPro"/>
</dbReference>
<evidence type="ECO:0000256" key="1">
    <source>
        <dbReference type="ARBA" id="ARBA00022490"/>
    </source>
</evidence>
<comment type="subcellular location">
    <subcellularLocation>
        <location evidence="5">Cytoplasm</location>
    </subcellularLocation>
</comment>
<feature type="domain" description="MatP N-terminal" evidence="6">
    <location>
        <begin position="12"/>
        <end position="95"/>
    </location>
</feature>
<evidence type="ECO:0000256" key="4">
    <source>
        <dbReference type="ARBA" id="ARBA00023306"/>
    </source>
</evidence>
<dbReference type="Gene3D" id="1.20.1270.380">
    <property type="entry name" value="MatP, N-terminal domain"/>
    <property type="match status" value="1"/>
</dbReference>
<dbReference type="EMBL" id="NEBD01000031">
    <property type="protein sequence ID" value="PRJ24114.1"/>
    <property type="molecule type" value="Genomic_DNA"/>
</dbReference>
<evidence type="ECO:0000256" key="2">
    <source>
        <dbReference type="ARBA" id="ARBA00022618"/>
    </source>
</evidence>
<keyword evidence="4 5" id="KW-0131">Cell cycle</keyword>
<accession>A0AB37B0B3</accession>
<keyword evidence="1 5" id="KW-0963">Cytoplasm</keyword>
<dbReference type="GO" id="GO:0005737">
    <property type="term" value="C:cytoplasm"/>
    <property type="evidence" value="ECO:0007669"/>
    <property type="project" value="UniProtKB-SubCell"/>
</dbReference>
<dbReference type="Pfam" id="PF17414">
    <property type="entry name" value="MatP_C"/>
    <property type="match status" value="1"/>
</dbReference>
<reference evidence="8" key="1">
    <citation type="submission" date="2017-04" db="EMBL/GenBank/DDBJ databases">
        <title>Haemophilus influenzae in COPD genome sequencing project.</title>
        <authorList>
            <person name="Murphy T.F."/>
            <person name="Kong Y."/>
            <person name="Nadendla S."/>
            <person name="Tettelin H."/>
            <person name="Pettigrew M."/>
        </authorList>
    </citation>
    <scope>NUCLEOTIDE SEQUENCE [LARGE SCALE GENOMIC DNA]</scope>
    <source>
        <strain evidence="8">39P1H1</strain>
    </source>
</reference>
<dbReference type="InterPro" id="IPR035375">
    <property type="entry name" value="MatP_C"/>
</dbReference>
<dbReference type="AlphaFoldDB" id="A0AB37B0B3"/>
<comment type="caution">
    <text evidence="8">The sequence shown here is derived from an EMBL/GenBank/DDBJ whole genome shotgun (WGS) entry which is preliminary data.</text>
</comment>
<feature type="domain" description="MatP C-terminal ribbon-helix-helix" evidence="7">
    <location>
        <begin position="98"/>
        <end position="157"/>
    </location>
</feature>
<evidence type="ECO:0000259" key="7">
    <source>
        <dbReference type="Pfam" id="PF17414"/>
    </source>
</evidence>
<keyword evidence="2 5" id="KW-0132">Cell division</keyword>
<dbReference type="InterPro" id="IPR009390">
    <property type="entry name" value="MatP"/>
</dbReference>
<evidence type="ECO:0000313" key="8">
    <source>
        <dbReference type="EMBL" id="PRJ24114.1"/>
    </source>
</evidence>
<name>A0AB37B0B3_HAEIF</name>
<dbReference type="HAMAP" id="MF_01073">
    <property type="entry name" value="MatP"/>
    <property type="match status" value="1"/>
</dbReference>
<dbReference type="NCBIfam" id="NF003471">
    <property type="entry name" value="PRK05097.1"/>
    <property type="match status" value="1"/>
</dbReference>
<evidence type="ECO:0000259" key="6">
    <source>
        <dbReference type="Pfam" id="PF06303"/>
    </source>
</evidence>
<comment type="similarity">
    <text evidence="5">Belongs to the MatP family.</text>
</comment>
<evidence type="ECO:0000256" key="3">
    <source>
        <dbReference type="ARBA" id="ARBA00023125"/>
    </source>
</evidence>
<keyword evidence="3 5" id="KW-0238">DNA-binding</keyword>
<proteinExistence type="inferred from homology"/>
<organism evidence="8">
    <name type="scientific">Haemophilus influenzae</name>
    <dbReference type="NCBI Taxonomy" id="727"/>
    <lineage>
        <taxon>Bacteria</taxon>
        <taxon>Pseudomonadati</taxon>
        <taxon>Pseudomonadota</taxon>
        <taxon>Gammaproteobacteria</taxon>
        <taxon>Pasteurellales</taxon>
        <taxon>Pasteurellaceae</taxon>
        <taxon>Haemophilus</taxon>
    </lineage>
</organism>
<comment type="function">
    <text evidence="5">Required for spatial organization of the terminus region of the chromosome (Ter macrodomain) during the cell cycle. Prevents early segregation of duplicated Ter macrodomains during cell division. Binds specifically to matS, which is a 13 bp signature motif repeated within the Ter macrodomain.</text>
</comment>
<gene>
    <name evidence="5 8" type="primary">matP</name>
    <name evidence="8" type="ORF">BV056_01046</name>
</gene>
<dbReference type="Pfam" id="PF06303">
    <property type="entry name" value="MatP"/>
    <property type="match status" value="1"/>
</dbReference>
<dbReference type="Gene3D" id="1.10.1220.10">
    <property type="entry name" value="Met repressor-like"/>
    <property type="match status" value="1"/>
</dbReference>
<protein>
    <recommendedName>
        <fullName evidence="5">Macrodomain Ter protein</fullName>
    </recommendedName>
</protein>